<keyword evidence="3" id="KW-1185">Reference proteome</keyword>
<keyword evidence="1" id="KW-1133">Transmembrane helix</keyword>
<dbReference type="Proteomes" id="UP001372338">
    <property type="component" value="Unassembled WGS sequence"/>
</dbReference>
<feature type="transmembrane region" description="Helical" evidence="1">
    <location>
        <begin position="6"/>
        <end position="24"/>
    </location>
</feature>
<proteinExistence type="predicted"/>
<evidence type="ECO:0000256" key="1">
    <source>
        <dbReference type="SAM" id="Phobius"/>
    </source>
</evidence>
<keyword evidence="1" id="KW-0812">Transmembrane</keyword>
<protein>
    <submittedName>
        <fullName evidence="2">Uncharacterized protein</fullName>
    </submittedName>
</protein>
<evidence type="ECO:0000313" key="3">
    <source>
        <dbReference type="Proteomes" id="UP001372338"/>
    </source>
</evidence>
<keyword evidence="1" id="KW-0472">Membrane</keyword>
<reference evidence="2 3" key="1">
    <citation type="submission" date="2024-01" db="EMBL/GenBank/DDBJ databases">
        <title>The genomes of 5 underutilized Papilionoideae crops provide insights into root nodulation and disease resistanc.</title>
        <authorList>
            <person name="Yuan L."/>
        </authorList>
    </citation>
    <scope>NUCLEOTIDE SEQUENCE [LARGE SCALE GENOMIC DNA]</scope>
    <source>
        <strain evidence="2">ZHUSHIDOU_FW_LH</strain>
        <tissue evidence="2">Leaf</tissue>
    </source>
</reference>
<dbReference type="AlphaFoldDB" id="A0AAN9EG27"/>
<accession>A0AAN9EG27</accession>
<comment type="caution">
    <text evidence="2">The sequence shown here is derived from an EMBL/GenBank/DDBJ whole genome shotgun (WGS) entry which is preliminary data.</text>
</comment>
<name>A0AAN9EG27_CROPI</name>
<gene>
    <name evidence="2" type="ORF">RIF29_30149</name>
</gene>
<organism evidence="2 3">
    <name type="scientific">Crotalaria pallida</name>
    <name type="common">Smooth rattlebox</name>
    <name type="synonym">Crotalaria striata</name>
    <dbReference type="NCBI Taxonomy" id="3830"/>
    <lineage>
        <taxon>Eukaryota</taxon>
        <taxon>Viridiplantae</taxon>
        <taxon>Streptophyta</taxon>
        <taxon>Embryophyta</taxon>
        <taxon>Tracheophyta</taxon>
        <taxon>Spermatophyta</taxon>
        <taxon>Magnoliopsida</taxon>
        <taxon>eudicotyledons</taxon>
        <taxon>Gunneridae</taxon>
        <taxon>Pentapetalae</taxon>
        <taxon>rosids</taxon>
        <taxon>fabids</taxon>
        <taxon>Fabales</taxon>
        <taxon>Fabaceae</taxon>
        <taxon>Papilionoideae</taxon>
        <taxon>50 kb inversion clade</taxon>
        <taxon>genistoids sensu lato</taxon>
        <taxon>core genistoids</taxon>
        <taxon>Crotalarieae</taxon>
        <taxon>Crotalaria</taxon>
    </lineage>
</organism>
<evidence type="ECO:0000313" key="2">
    <source>
        <dbReference type="EMBL" id="KAK7256692.1"/>
    </source>
</evidence>
<dbReference type="EMBL" id="JAYWIO010000006">
    <property type="protein sequence ID" value="KAK7256692.1"/>
    <property type="molecule type" value="Genomic_DNA"/>
</dbReference>
<sequence>MSMGIGFFTGSWGLIGSILLWKPWRNAYLKFLNKLSVNLAQLLSGCWSWRLVWDEVGFGSNVAAGEPLHHWFCCGSSRIQRYSLVFCGLVKFVFFATMQDKFSN</sequence>